<keyword evidence="3" id="KW-1185">Reference proteome</keyword>
<feature type="binding site" evidence="1">
    <location>
        <position position="160"/>
    </location>
    <ligand>
        <name>Mg(2+)</name>
        <dbReference type="ChEBI" id="CHEBI:18420"/>
    </ligand>
</feature>
<dbReference type="EMBL" id="MCGR01000026">
    <property type="protein sequence ID" value="ORY79699.1"/>
    <property type="molecule type" value="Genomic_DNA"/>
</dbReference>
<dbReference type="SUPFAM" id="SSF89562">
    <property type="entry name" value="RraA-like"/>
    <property type="match status" value="1"/>
</dbReference>
<dbReference type="GO" id="GO:0008168">
    <property type="term" value="F:methyltransferase activity"/>
    <property type="evidence" value="ECO:0007669"/>
    <property type="project" value="UniProtKB-KW"/>
</dbReference>
<accession>A0A1Y2F766</accession>
<comment type="cofactor">
    <cofactor evidence="1">
        <name>Mg(2+)</name>
        <dbReference type="ChEBI" id="CHEBI:18420"/>
    </cofactor>
</comment>
<dbReference type="GO" id="GO:0032259">
    <property type="term" value="P:methylation"/>
    <property type="evidence" value="ECO:0007669"/>
    <property type="project" value="UniProtKB-KW"/>
</dbReference>
<dbReference type="AlphaFoldDB" id="A0A1Y2F766"/>
<dbReference type="GO" id="GO:0047443">
    <property type="term" value="F:4-hydroxy-4-methyl-2-oxoglutarate aldolase activity"/>
    <property type="evidence" value="ECO:0007669"/>
    <property type="project" value="TreeGrafter"/>
</dbReference>
<comment type="caution">
    <text evidence="2">The sequence shown here is derived from an EMBL/GenBank/DDBJ whole genome shotgun (WGS) entry which is preliminary data.</text>
</comment>
<dbReference type="Gene3D" id="3.50.30.40">
    <property type="entry name" value="Ribonuclease E inhibitor RraA/RraA-like"/>
    <property type="match status" value="1"/>
</dbReference>
<dbReference type="InterPro" id="IPR036704">
    <property type="entry name" value="RraA/RraA-like_sf"/>
</dbReference>
<evidence type="ECO:0000313" key="2">
    <source>
        <dbReference type="EMBL" id="ORY79699.1"/>
    </source>
</evidence>
<dbReference type="Pfam" id="PF03737">
    <property type="entry name" value="RraA-like"/>
    <property type="match status" value="1"/>
</dbReference>
<proteinExistence type="predicted"/>
<name>A0A1Y2F766_9BASI</name>
<keyword evidence="2" id="KW-0489">Methyltransferase</keyword>
<organism evidence="2 3">
    <name type="scientific">Leucosporidium creatinivorum</name>
    <dbReference type="NCBI Taxonomy" id="106004"/>
    <lineage>
        <taxon>Eukaryota</taxon>
        <taxon>Fungi</taxon>
        <taxon>Dikarya</taxon>
        <taxon>Basidiomycota</taxon>
        <taxon>Pucciniomycotina</taxon>
        <taxon>Microbotryomycetes</taxon>
        <taxon>Leucosporidiales</taxon>
        <taxon>Leucosporidium</taxon>
    </lineage>
</organism>
<evidence type="ECO:0000313" key="3">
    <source>
        <dbReference type="Proteomes" id="UP000193467"/>
    </source>
</evidence>
<gene>
    <name evidence="2" type="ORF">BCR35DRAFT_304509</name>
</gene>
<keyword evidence="2" id="KW-0808">Transferase</keyword>
<reference evidence="2 3" key="1">
    <citation type="submission" date="2016-07" db="EMBL/GenBank/DDBJ databases">
        <title>Pervasive Adenine N6-methylation of Active Genes in Fungi.</title>
        <authorList>
            <consortium name="DOE Joint Genome Institute"/>
            <person name="Mondo S.J."/>
            <person name="Dannebaum R.O."/>
            <person name="Kuo R.C."/>
            <person name="Labutti K."/>
            <person name="Haridas S."/>
            <person name="Kuo A."/>
            <person name="Salamov A."/>
            <person name="Ahrendt S.R."/>
            <person name="Lipzen A."/>
            <person name="Sullivan W."/>
            <person name="Andreopoulos W.B."/>
            <person name="Clum A."/>
            <person name="Lindquist E."/>
            <person name="Daum C."/>
            <person name="Ramamoorthy G.K."/>
            <person name="Gryganskyi A."/>
            <person name="Culley D."/>
            <person name="Magnuson J.K."/>
            <person name="James T.Y."/>
            <person name="O'Malley M.A."/>
            <person name="Stajich J.E."/>
            <person name="Spatafora J.W."/>
            <person name="Visel A."/>
            <person name="Grigoriev I.V."/>
        </authorList>
    </citation>
    <scope>NUCLEOTIDE SEQUENCE [LARGE SCALE GENOMIC DNA]</scope>
    <source>
        <strain evidence="2 3">62-1032</strain>
    </source>
</reference>
<keyword evidence="1" id="KW-0479">Metal-binding</keyword>
<feature type="binding site" evidence="1">
    <location>
        <begin position="137"/>
        <end position="140"/>
    </location>
    <ligand>
        <name>substrate</name>
    </ligand>
</feature>
<dbReference type="STRING" id="106004.A0A1Y2F766"/>
<dbReference type="CDD" id="cd16841">
    <property type="entry name" value="RraA_family"/>
    <property type="match status" value="1"/>
</dbReference>
<sequence length="281" mass="30066">MLLRRAPLQQLLLSTSLSKTAPQLHFYRFMSTSSPANDSARPRATQEQVQQLGTFSTCEISDALLKLQQPGGGYLPDLELFSEGREGTVVGEAYTVKMVDQRDTAAPKLEGHFVDLTPSGSIMVISSPSHVKSASFGGLLGAGASVKGVKGVVIDGRCRDLAELRGLKLPVFARGHSTLGQSPFTRPSAVQIPLTISPLSPLPNFTPSITTTTWPSIIVHPGDLVLADEDGVVVVPSPIIGEVLQAATEGKEVDEKCRKDILEGKGVKETFAKWRGSTKKH</sequence>
<evidence type="ECO:0000256" key="1">
    <source>
        <dbReference type="PIRSR" id="PIRSR605493-1"/>
    </source>
</evidence>
<dbReference type="PANTHER" id="PTHR33254">
    <property type="entry name" value="4-HYDROXY-4-METHYL-2-OXOGLUTARATE ALDOLASE 3-RELATED"/>
    <property type="match status" value="1"/>
</dbReference>
<dbReference type="InterPro" id="IPR005493">
    <property type="entry name" value="RraA/RraA-like"/>
</dbReference>
<dbReference type="OrthoDB" id="1476984at2759"/>
<dbReference type="InParanoid" id="A0A1Y2F766"/>
<feature type="binding site" evidence="1">
    <location>
        <position position="159"/>
    </location>
    <ligand>
        <name>substrate</name>
    </ligand>
</feature>
<dbReference type="PANTHER" id="PTHR33254:SF4">
    <property type="entry name" value="4-HYDROXY-4-METHYL-2-OXOGLUTARATE ALDOLASE 3-RELATED"/>
    <property type="match status" value="1"/>
</dbReference>
<dbReference type="Proteomes" id="UP000193467">
    <property type="component" value="Unassembled WGS sequence"/>
</dbReference>
<protein>
    <submittedName>
        <fullName evidence="2">Ribonuclease E inhibitor RraA/Dimethylmenaquinone methyltransferase</fullName>
    </submittedName>
</protein>
<dbReference type="GO" id="GO:0046872">
    <property type="term" value="F:metal ion binding"/>
    <property type="evidence" value="ECO:0007669"/>
    <property type="project" value="UniProtKB-KW"/>
</dbReference>
<keyword evidence="1" id="KW-0460">Magnesium</keyword>
<dbReference type="GO" id="GO:0008948">
    <property type="term" value="F:oxaloacetate decarboxylase activity"/>
    <property type="evidence" value="ECO:0007669"/>
    <property type="project" value="TreeGrafter"/>
</dbReference>